<organism evidence="1 2">
    <name type="scientific">Reticulibacter mediterranei</name>
    <dbReference type="NCBI Taxonomy" id="2778369"/>
    <lineage>
        <taxon>Bacteria</taxon>
        <taxon>Bacillati</taxon>
        <taxon>Chloroflexota</taxon>
        <taxon>Ktedonobacteria</taxon>
        <taxon>Ktedonobacterales</taxon>
        <taxon>Reticulibacteraceae</taxon>
        <taxon>Reticulibacter</taxon>
    </lineage>
</organism>
<gene>
    <name evidence="1" type="ORF">KSF_084190</name>
</gene>
<keyword evidence="2" id="KW-1185">Reference proteome</keyword>
<dbReference type="AlphaFoldDB" id="A0A8J3IYG4"/>
<protein>
    <submittedName>
        <fullName evidence="1">Uncharacterized protein</fullName>
    </submittedName>
</protein>
<dbReference type="Proteomes" id="UP000597444">
    <property type="component" value="Unassembled WGS sequence"/>
</dbReference>
<reference evidence="1" key="1">
    <citation type="submission" date="2020-10" db="EMBL/GenBank/DDBJ databases">
        <title>Taxonomic study of unclassified bacteria belonging to the class Ktedonobacteria.</title>
        <authorList>
            <person name="Yabe S."/>
            <person name="Wang C.M."/>
            <person name="Zheng Y."/>
            <person name="Sakai Y."/>
            <person name="Cavaletti L."/>
            <person name="Monciardini P."/>
            <person name="Donadio S."/>
        </authorList>
    </citation>
    <scope>NUCLEOTIDE SEQUENCE</scope>
    <source>
        <strain evidence="1">ID150040</strain>
    </source>
</reference>
<accession>A0A8J3IYG4</accession>
<evidence type="ECO:0000313" key="1">
    <source>
        <dbReference type="EMBL" id="GHO98371.1"/>
    </source>
</evidence>
<comment type="caution">
    <text evidence="1">The sequence shown here is derived from an EMBL/GenBank/DDBJ whole genome shotgun (WGS) entry which is preliminary data.</text>
</comment>
<name>A0A8J3IYG4_9CHLR</name>
<proteinExistence type="predicted"/>
<dbReference type="EMBL" id="BNJK01000002">
    <property type="protein sequence ID" value="GHO98371.1"/>
    <property type="molecule type" value="Genomic_DNA"/>
</dbReference>
<sequence>MVVCKFYDKEGTSEWYVIEAEKKDNTYVFYGYVMDDTKRLGEYTLKELEARKTVQRSIFFKPCPLSFIKVFE</sequence>
<evidence type="ECO:0000313" key="2">
    <source>
        <dbReference type="Proteomes" id="UP000597444"/>
    </source>
</evidence>
<dbReference type="RefSeq" id="WP_220209125.1">
    <property type="nucleotide sequence ID" value="NZ_BNJK01000002.1"/>
</dbReference>